<reference evidence="4" key="2">
    <citation type="journal article" date="2021" name="PeerJ">
        <title>Extensive microbial diversity within the chicken gut microbiome revealed by metagenomics and culture.</title>
        <authorList>
            <person name="Gilroy R."/>
            <person name="Ravi A."/>
            <person name="Getino M."/>
            <person name="Pursley I."/>
            <person name="Horton D.L."/>
            <person name="Alikhan N.F."/>
            <person name="Baker D."/>
            <person name="Gharbi K."/>
            <person name="Hall N."/>
            <person name="Watson M."/>
            <person name="Adriaenssens E.M."/>
            <person name="Foster-Nyarko E."/>
            <person name="Jarju S."/>
            <person name="Secka A."/>
            <person name="Antonio M."/>
            <person name="Oren A."/>
            <person name="Chaudhuri R.R."/>
            <person name="La Ragione R."/>
            <person name="Hildebrand F."/>
            <person name="Pallen M.J."/>
        </authorList>
    </citation>
    <scope>NUCLEOTIDE SEQUENCE</scope>
    <source>
        <strain evidence="4">ChiW3-316</strain>
    </source>
</reference>
<protein>
    <submittedName>
        <fullName evidence="4">[FeFe] hydrogenase H-cluster maturation GTPase HydF</fullName>
    </submittedName>
</protein>
<evidence type="ECO:0000259" key="1">
    <source>
        <dbReference type="Pfam" id="PF01926"/>
    </source>
</evidence>
<evidence type="ECO:0000313" key="4">
    <source>
        <dbReference type="EMBL" id="HIU53786.1"/>
    </source>
</evidence>
<dbReference type="InterPro" id="IPR005225">
    <property type="entry name" value="Small_GTP-bd"/>
</dbReference>
<dbReference type="Gene3D" id="3.40.50.300">
    <property type="entry name" value="P-loop containing nucleotide triphosphate hydrolases"/>
    <property type="match status" value="1"/>
</dbReference>
<dbReference type="CDD" id="cd00880">
    <property type="entry name" value="Era_like"/>
    <property type="match status" value="1"/>
</dbReference>
<dbReference type="InterPro" id="IPR040644">
    <property type="entry name" value="HydF_tetramer"/>
</dbReference>
<sequence length="396" mass="43366">MSETAPKSLRLHIALLGRVNAGKSSFLNLITGQNVSITSDIAGTTTDVVEKTQELLPLGPVVWLDTAGFGDKTELAEQRLAKTRRVLDRADVAVLVCEGNKIGLEEAEIIEEVSARNIPLIKIFNKADIYPSDGDGIRCNAEDKTCRDRVLNQLKAALIKAAPEDVINTPSLLGDLIPPHGTVIMIVPIDYEAPKGRLILPQVQAIRDCLDHDCTVIVVKENDYAGVLRNLKNKPDLVVCDSQVVDKMVAETPADIKCTTFSILFARFKGDLGKLVEGASVINRLKDGDKVLISESCTHHAIEDDIGRVKIPNWLKKKTGADLQISHVSGCDFPGDLREYKLVVQCGGCMNNRREILSRINKCETLNVPITNYGVCISELKGVLSRILEPFGLNKR</sequence>
<accession>A0A9D1M559</accession>
<feature type="domain" description="Hydrogen maturase F tetramerization" evidence="3">
    <location>
        <begin position="274"/>
        <end position="390"/>
    </location>
</feature>
<dbReference type="GO" id="GO:0002098">
    <property type="term" value="P:tRNA wobble uridine modification"/>
    <property type="evidence" value="ECO:0007669"/>
    <property type="project" value="TreeGrafter"/>
</dbReference>
<feature type="domain" description="G" evidence="1">
    <location>
        <begin position="12"/>
        <end position="126"/>
    </location>
</feature>
<dbReference type="Proteomes" id="UP000824107">
    <property type="component" value="Unassembled WGS sequence"/>
</dbReference>
<reference evidence="4" key="1">
    <citation type="submission" date="2020-10" db="EMBL/GenBank/DDBJ databases">
        <authorList>
            <person name="Gilroy R."/>
        </authorList>
    </citation>
    <scope>NUCLEOTIDE SEQUENCE</scope>
    <source>
        <strain evidence="4">ChiW3-316</strain>
    </source>
</reference>
<dbReference type="Pfam" id="PF01926">
    <property type="entry name" value="MMR_HSR1"/>
    <property type="match status" value="1"/>
</dbReference>
<dbReference type="InterPro" id="IPR027417">
    <property type="entry name" value="P-loop_NTPase"/>
</dbReference>
<dbReference type="Gene3D" id="3.40.50.11410">
    <property type="match status" value="1"/>
</dbReference>
<organism evidence="4 5">
    <name type="scientific">Candidatus Scatocola faecipullorum</name>
    <dbReference type="NCBI Taxonomy" id="2840917"/>
    <lineage>
        <taxon>Bacteria</taxon>
        <taxon>Pseudomonadati</taxon>
        <taxon>Pseudomonadota</taxon>
        <taxon>Alphaproteobacteria</taxon>
        <taxon>Rhodospirillales</taxon>
        <taxon>Rhodospirillaceae</taxon>
        <taxon>Rhodospirillaceae incertae sedis</taxon>
        <taxon>Candidatus Scatocola</taxon>
    </lineage>
</organism>
<comment type="caution">
    <text evidence="4">The sequence shown here is derived from an EMBL/GenBank/DDBJ whole genome shotgun (WGS) entry which is preliminary data.</text>
</comment>
<evidence type="ECO:0000259" key="2">
    <source>
        <dbReference type="Pfam" id="PF18128"/>
    </source>
</evidence>
<dbReference type="GO" id="GO:0005737">
    <property type="term" value="C:cytoplasm"/>
    <property type="evidence" value="ECO:0007669"/>
    <property type="project" value="TreeGrafter"/>
</dbReference>
<dbReference type="SUPFAM" id="SSF52540">
    <property type="entry name" value="P-loop containing nucleoside triphosphate hydrolases"/>
    <property type="match status" value="1"/>
</dbReference>
<dbReference type="EMBL" id="DVNC01000049">
    <property type="protein sequence ID" value="HIU53786.1"/>
    <property type="molecule type" value="Genomic_DNA"/>
</dbReference>
<dbReference type="Pfam" id="PF18133">
    <property type="entry name" value="HydF_tetramer"/>
    <property type="match status" value="1"/>
</dbReference>
<feature type="domain" description="Hydrogen maturase F dimerization" evidence="2">
    <location>
        <begin position="172"/>
        <end position="270"/>
    </location>
</feature>
<dbReference type="AlphaFoldDB" id="A0A9D1M559"/>
<evidence type="ECO:0000259" key="3">
    <source>
        <dbReference type="Pfam" id="PF18133"/>
    </source>
</evidence>
<dbReference type="GO" id="GO:0030488">
    <property type="term" value="P:tRNA methylation"/>
    <property type="evidence" value="ECO:0007669"/>
    <property type="project" value="TreeGrafter"/>
</dbReference>
<dbReference type="Pfam" id="PF18128">
    <property type="entry name" value="HydF_dimer"/>
    <property type="match status" value="1"/>
</dbReference>
<gene>
    <name evidence="4" type="primary">hydF</name>
    <name evidence="4" type="ORF">IAD20_06865</name>
</gene>
<dbReference type="PANTHER" id="PTHR42714:SF6">
    <property type="entry name" value="TRANSLATION INITIATION FACTOR IF-2"/>
    <property type="match status" value="1"/>
</dbReference>
<dbReference type="InterPro" id="IPR041606">
    <property type="entry name" value="HydF_dimer"/>
</dbReference>
<dbReference type="InterPro" id="IPR006073">
    <property type="entry name" value="GTP-bd"/>
</dbReference>
<name>A0A9D1M559_9PROT</name>
<dbReference type="NCBIfam" id="TIGR03918">
    <property type="entry name" value="GTP_HydF"/>
    <property type="match status" value="1"/>
</dbReference>
<dbReference type="PANTHER" id="PTHR42714">
    <property type="entry name" value="TRNA MODIFICATION GTPASE GTPBP3"/>
    <property type="match status" value="1"/>
</dbReference>
<dbReference type="NCBIfam" id="TIGR00231">
    <property type="entry name" value="small_GTP"/>
    <property type="match status" value="1"/>
</dbReference>
<dbReference type="Gene3D" id="3.40.50.11420">
    <property type="match status" value="1"/>
</dbReference>
<dbReference type="InterPro" id="IPR023873">
    <property type="entry name" value="FeFe-hyd_GTPase_HydF"/>
</dbReference>
<proteinExistence type="predicted"/>
<dbReference type="GO" id="GO:0005525">
    <property type="term" value="F:GTP binding"/>
    <property type="evidence" value="ECO:0007669"/>
    <property type="project" value="InterPro"/>
</dbReference>
<evidence type="ECO:0000313" key="5">
    <source>
        <dbReference type="Proteomes" id="UP000824107"/>
    </source>
</evidence>